<feature type="transmembrane region" description="Helical" evidence="1">
    <location>
        <begin position="12"/>
        <end position="31"/>
    </location>
</feature>
<accession>A0A420II44</accession>
<proteinExistence type="predicted"/>
<dbReference type="AlphaFoldDB" id="A0A420II44"/>
<dbReference type="Proteomes" id="UP000285326">
    <property type="component" value="Unassembled WGS sequence"/>
</dbReference>
<keyword evidence="1" id="KW-0472">Membrane</keyword>
<organism evidence="2 3">
    <name type="scientific">Golovinomyces cichoracearum</name>
    <dbReference type="NCBI Taxonomy" id="62708"/>
    <lineage>
        <taxon>Eukaryota</taxon>
        <taxon>Fungi</taxon>
        <taxon>Dikarya</taxon>
        <taxon>Ascomycota</taxon>
        <taxon>Pezizomycotina</taxon>
        <taxon>Leotiomycetes</taxon>
        <taxon>Erysiphales</taxon>
        <taxon>Erysiphaceae</taxon>
        <taxon>Golovinomyces</taxon>
    </lineage>
</organism>
<reference evidence="2 3" key="1">
    <citation type="journal article" date="2018" name="BMC Genomics">
        <title>Comparative genome analyses reveal sequence features reflecting distinct modes of host-adaptation between dicot and monocot powdery mildew.</title>
        <authorList>
            <person name="Wu Y."/>
            <person name="Ma X."/>
            <person name="Pan Z."/>
            <person name="Kale S.D."/>
            <person name="Song Y."/>
            <person name="King H."/>
            <person name="Zhang Q."/>
            <person name="Presley C."/>
            <person name="Deng X."/>
            <person name="Wei C.I."/>
            <person name="Xiao S."/>
        </authorList>
    </citation>
    <scope>NUCLEOTIDE SEQUENCE [LARGE SCALE GENOMIC DNA]</scope>
    <source>
        <strain evidence="2">UMSG1</strain>
    </source>
</reference>
<dbReference type="EMBL" id="MCBS01024090">
    <property type="protein sequence ID" value="RKF74187.1"/>
    <property type="molecule type" value="Genomic_DNA"/>
</dbReference>
<evidence type="ECO:0000256" key="1">
    <source>
        <dbReference type="SAM" id="Phobius"/>
    </source>
</evidence>
<keyword evidence="1" id="KW-1133">Transmembrane helix</keyword>
<keyword evidence="1" id="KW-0812">Transmembrane</keyword>
<comment type="caution">
    <text evidence="2">The sequence shown here is derived from an EMBL/GenBank/DDBJ whole genome shotgun (WGS) entry which is preliminary data.</text>
</comment>
<evidence type="ECO:0000313" key="2">
    <source>
        <dbReference type="EMBL" id="RKF74187.1"/>
    </source>
</evidence>
<evidence type="ECO:0000313" key="3">
    <source>
        <dbReference type="Proteomes" id="UP000285326"/>
    </source>
</evidence>
<name>A0A420II44_9PEZI</name>
<protein>
    <submittedName>
        <fullName evidence="2">Uncharacterized protein</fullName>
    </submittedName>
</protein>
<gene>
    <name evidence="2" type="ORF">GcM1_01854</name>
</gene>
<sequence>MECLCVRLPQLLILTLYYVAIHVWAGAKALFAQFEDLDNSRPWLIPPMSLHSTILSKQDLDRRLYHNILEVQNLVVTSYQTDMEQLYSTTIGDTESHQISLAQEYIFWPFLSHFKSRLFYERIPVETIHK</sequence>